<dbReference type="InterPro" id="IPR010982">
    <property type="entry name" value="Lambda_DNA-bd_dom_sf"/>
</dbReference>
<dbReference type="InterPro" id="IPR015927">
    <property type="entry name" value="Peptidase_S24_S26A/B/C"/>
</dbReference>
<reference evidence="8" key="1">
    <citation type="submission" date="2019-08" db="EMBL/GenBank/DDBJ databases">
        <authorList>
            <person name="Kucharzyk K."/>
            <person name="Murdoch R.W."/>
            <person name="Higgins S."/>
            <person name="Loffler F."/>
        </authorList>
    </citation>
    <scope>NUCLEOTIDE SEQUENCE</scope>
</reference>
<keyword evidence="4" id="KW-0068">Autocatalytic cleavage</keyword>
<evidence type="ECO:0000256" key="6">
    <source>
        <dbReference type="ARBA" id="ARBA00023236"/>
    </source>
</evidence>
<dbReference type="InterPro" id="IPR001387">
    <property type="entry name" value="Cro/C1-type_HTH"/>
</dbReference>
<comment type="similarity">
    <text evidence="1">Belongs to the peptidase S24 family.</text>
</comment>
<dbReference type="PROSITE" id="PS50943">
    <property type="entry name" value="HTH_CROC1"/>
    <property type="match status" value="1"/>
</dbReference>
<dbReference type="Pfam" id="PF00717">
    <property type="entry name" value="Peptidase_S24"/>
    <property type="match status" value="1"/>
</dbReference>
<dbReference type="AlphaFoldDB" id="A0A645G0W0"/>
<keyword evidence="3 8" id="KW-0378">Hydrolase</keyword>
<feature type="domain" description="HTH cro/C1-type" evidence="7">
    <location>
        <begin position="7"/>
        <end position="59"/>
    </location>
</feature>
<protein>
    <submittedName>
        <fullName evidence="8">LexA repressor</fullName>
        <ecNumber evidence="8">3.4.21.88</ecNumber>
    </submittedName>
</protein>
<name>A0A645G0W0_9ZZZZ</name>
<dbReference type="GO" id="GO:0006355">
    <property type="term" value="P:regulation of DNA-templated transcription"/>
    <property type="evidence" value="ECO:0007669"/>
    <property type="project" value="InterPro"/>
</dbReference>
<comment type="caution">
    <text evidence="8">The sequence shown here is derived from an EMBL/GenBank/DDBJ whole genome shotgun (WGS) entry which is preliminary data.</text>
</comment>
<dbReference type="Pfam" id="PF01381">
    <property type="entry name" value="HTH_3"/>
    <property type="match status" value="1"/>
</dbReference>
<evidence type="ECO:0000256" key="4">
    <source>
        <dbReference type="ARBA" id="ARBA00022813"/>
    </source>
</evidence>
<dbReference type="PANTHER" id="PTHR33516:SF2">
    <property type="entry name" value="LEXA REPRESSOR-RELATED"/>
    <property type="match status" value="1"/>
</dbReference>
<dbReference type="InterPro" id="IPR006197">
    <property type="entry name" value="Peptidase_S24_LexA"/>
</dbReference>
<keyword evidence="2" id="KW-0227">DNA damage</keyword>
<dbReference type="GO" id="GO:0003677">
    <property type="term" value="F:DNA binding"/>
    <property type="evidence" value="ECO:0007669"/>
    <property type="project" value="InterPro"/>
</dbReference>
<evidence type="ECO:0000256" key="2">
    <source>
        <dbReference type="ARBA" id="ARBA00022763"/>
    </source>
</evidence>
<dbReference type="GO" id="GO:0004252">
    <property type="term" value="F:serine-type endopeptidase activity"/>
    <property type="evidence" value="ECO:0007669"/>
    <property type="project" value="UniProtKB-EC"/>
</dbReference>
<evidence type="ECO:0000313" key="8">
    <source>
        <dbReference type="EMBL" id="MPN19786.1"/>
    </source>
</evidence>
<evidence type="ECO:0000256" key="1">
    <source>
        <dbReference type="ARBA" id="ARBA00007484"/>
    </source>
</evidence>
<dbReference type="EC" id="3.4.21.88" evidence="8"/>
<dbReference type="GO" id="GO:0009432">
    <property type="term" value="P:SOS response"/>
    <property type="evidence" value="ECO:0007669"/>
    <property type="project" value="UniProtKB-KW"/>
</dbReference>
<dbReference type="Gene3D" id="2.10.109.10">
    <property type="entry name" value="Umud Fragment, subunit A"/>
    <property type="match status" value="1"/>
</dbReference>
<organism evidence="8">
    <name type="scientific">bioreactor metagenome</name>
    <dbReference type="NCBI Taxonomy" id="1076179"/>
    <lineage>
        <taxon>unclassified sequences</taxon>
        <taxon>metagenomes</taxon>
        <taxon>ecological metagenomes</taxon>
    </lineage>
</organism>
<dbReference type="EMBL" id="VSSQ01067392">
    <property type="protein sequence ID" value="MPN19786.1"/>
    <property type="molecule type" value="Genomic_DNA"/>
</dbReference>
<dbReference type="InterPro" id="IPR039418">
    <property type="entry name" value="LexA-like"/>
</dbReference>
<dbReference type="InterPro" id="IPR050077">
    <property type="entry name" value="LexA_repressor"/>
</dbReference>
<sequence>MYEIYCKLRDLKKYKDADVSKATGITKSTFTDWKNGRSTPKLDKLQKIADFLGVTVEYLTTGKKPEHRLIPEDAVPIDFLSLARLPILGSSRCGKPMFAESNIEGYEYAFVENCEDCFYLRAKGDSMIGAGINEGDLLLIRKQSDVDSGDIAIINIDEDEETLKRVIKKDKTVVLKPENPAYETKIFIGKDLNALQIQGRLMQVIKKY</sequence>
<dbReference type="PRINTS" id="PR00726">
    <property type="entry name" value="LEXASERPTASE"/>
</dbReference>
<evidence type="ECO:0000256" key="3">
    <source>
        <dbReference type="ARBA" id="ARBA00022801"/>
    </source>
</evidence>
<keyword evidence="5" id="KW-0234">DNA repair</keyword>
<dbReference type="CDD" id="cd06529">
    <property type="entry name" value="S24_LexA-like"/>
    <property type="match status" value="1"/>
</dbReference>
<dbReference type="CDD" id="cd00093">
    <property type="entry name" value="HTH_XRE"/>
    <property type="match status" value="1"/>
</dbReference>
<evidence type="ECO:0000259" key="7">
    <source>
        <dbReference type="PROSITE" id="PS50943"/>
    </source>
</evidence>
<proteinExistence type="inferred from homology"/>
<dbReference type="InterPro" id="IPR036286">
    <property type="entry name" value="LexA/Signal_pep-like_sf"/>
</dbReference>
<dbReference type="Gene3D" id="1.10.260.40">
    <property type="entry name" value="lambda repressor-like DNA-binding domains"/>
    <property type="match status" value="1"/>
</dbReference>
<dbReference type="SUPFAM" id="SSF47413">
    <property type="entry name" value="lambda repressor-like DNA-binding domains"/>
    <property type="match status" value="1"/>
</dbReference>
<gene>
    <name evidence="8" type="primary">lexA_54</name>
    <name evidence="8" type="ORF">SDC9_167158</name>
</gene>
<accession>A0A645G0W0</accession>
<dbReference type="PANTHER" id="PTHR33516">
    <property type="entry name" value="LEXA REPRESSOR"/>
    <property type="match status" value="1"/>
</dbReference>
<keyword evidence="6" id="KW-0742">SOS response</keyword>
<dbReference type="GO" id="GO:0006281">
    <property type="term" value="P:DNA repair"/>
    <property type="evidence" value="ECO:0007669"/>
    <property type="project" value="UniProtKB-KW"/>
</dbReference>
<evidence type="ECO:0000256" key="5">
    <source>
        <dbReference type="ARBA" id="ARBA00023204"/>
    </source>
</evidence>
<dbReference type="SMART" id="SM00530">
    <property type="entry name" value="HTH_XRE"/>
    <property type="match status" value="1"/>
</dbReference>
<dbReference type="SUPFAM" id="SSF51306">
    <property type="entry name" value="LexA/Signal peptidase"/>
    <property type="match status" value="1"/>
</dbReference>